<dbReference type="PANTHER" id="PTHR21879:SF27">
    <property type="entry name" value="OSIRIS 10A"/>
    <property type="match status" value="1"/>
</dbReference>
<dbReference type="InterPro" id="IPR012464">
    <property type="entry name" value="DUF1676"/>
</dbReference>
<sequence length="288" mass="31115">MVRAVLAAQIVLVAAVRGVTFPKGQSSGSSRNSRTLFPQEIWKDGEDELGVCLRSGDPLLPCITSGAFRSLESAKTSAELDIGEGLKLIQDNDLGFTYDDGPVGDPREARTLFDNFGLYMQQRYLQWDLDFVYPGLLMRVGPSNRGTLHFLMDQRRVIDDRSLSTSRLLVKRTILPVLLGFKMNVISLVPLLIGALILLIKKAVFLSKLSLLASGFALLRPHVGSIFGGSGSGSVYGNSGHPSVYEDSGSGSFGGGGLGSFAGPTKHVIIDRPVEWFGREDKDIPLTA</sequence>
<proteinExistence type="predicted"/>
<name>A0A6A4JHM5_APOLU</name>
<organism evidence="1 2">
    <name type="scientific">Apolygus lucorum</name>
    <name type="common">Small green plant bug</name>
    <name type="synonym">Lygocoris lucorum</name>
    <dbReference type="NCBI Taxonomy" id="248454"/>
    <lineage>
        <taxon>Eukaryota</taxon>
        <taxon>Metazoa</taxon>
        <taxon>Ecdysozoa</taxon>
        <taxon>Arthropoda</taxon>
        <taxon>Hexapoda</taxon>
        <taxon>Insecta</taxon>
        <taxon>Pterygota</taxon>
        <taxon>Neoptera</taxon>
        <taxon>Paraneoptera</taxon>
        <taxon>Hemiptera</taxon>
        <taxon>Heteroptera</taxon>
        <taxon>Panheteroptera</taxon>
        <taxon>Cimicomorpha</taxon>
        <taxon>Miridae</taxon>
        <taxon>Mirini</taxon>
        <taxon>Apolygus</taxon>
    </lineage>
</organism>
<dbReference type="PANTHER" id="PTHR21879">
    <property type="entry name" value="FI03362P-RELATED-RELATED"/>
    <property type="match status" value="1"/>
</dbReference>
<dbReference type="OrthoDB" id="8197686at2759"/>
<dbReference type="EMBL" id="WIXP02000006">
    <property type="protein sequence ID" value="KAF6209862.1"/>
    <property type="molecule type" value="Genomic_DNA"/>
</dbReference>
<dbReference type="Pfam" id="PF07898">
    <property type="entry name" value="DUF1676"/>
    <property type="match status" value="1"/>
</dbReference>
<protein>
    <recommendedName>
        <fullName evidence="3">Osiris 10</fullName>
    </recommendedName>
</protein>
<evidence type="ECO:0000313" key="1">
    <source>
        <dbReference type="EMBL" id="KAF6209862.1"/>
    </source>
</evidence>
<reference evidence="1" key="1">
    <citation type="journal article" date="2021" name="Mol. Ecol. Resour.">
        <title>Apolygus lucorum genome provides insights into omnivorousness and mesophyll feeding.</title>
        <authorList>
            <person name="Liu Y."/>
            <person name="Liu H."/>
            <person name="Wang H."/>
            <person name="Huang T."/>
            <person name="Liu B."/>
            <person name="Yang B."/>
            <person name="Yin L."/>
            <person name="Li B."/>
            <person name="Zhang Y."/>
            <person name="Zhang S."/>
            <person name="Jiang F."/>
            <person name="Zhang X."/>
            <person name="Ren Y."/>
            <person name="Wang B."/>
            <person name="Wang S."/>
            <person name="Lu Y."/>
            <person name="Wu K."/>
            <person name="Fan W."/>
            <person name="Wang G."/>
        </authorList>
    </citation>
    <scope>NUCLEOTIDE SEQUENCE</scope>
    <source>
        <strain evidence="1">12Hb</strain>
    </source>
</reference>
<keyword evidence="2" id="KW-1185">Reference proteome</keyword>
<dbReference type="Proteomes" id="UP000466442">
    <property type="component" value="Unassembled WGS sequence"/>
</dbReference>
<dbReference type="GO" id="GO:0016020">
    <property type="term" value="C:membrane"/>
    <property type="evidence" value="ECO:0007669"/>
    <property type="project" value="TreeGrafter"/>
</dbReference>
<gene>
    <name evidence="1" type="ORF">GE061_015615</name>
</gene>
<evidence type="ECO:0008006" key="3">
    <source>
        <dbReference type="Google" id="ProtNLM"/>
    </source>
</evidence>
<dbReference type="AlphaFoldDB" id="A0A6A4JHM5"/>
<accession>A0A6A4JHM5</accession>
<comment type="caution">
    <text evidence="1">The sequence shown here is derived from an EMBL/GenBank/DDBJ whole genome shotgun (WGS) entry which is preliminary data.</text>
</comment>
<evidence type="ECO:0000313" key="2">
    <source>
        <dbReference type="Proteomes" id="UP000466442"/>
    </source>
</evidence>